<dbReference type="PANTHER" id="PTHR19446">
    <property type="entry name" value="REVERSE TRANSCRIPTASES"/>
    <property type="match status" value="1"/>
</dbReference>
<evidence type="ECO:0000313" key="4">
    <source>
        <dbReference type="Proteomes" id="UP000821866"/>
    </source>
</evidence>
<keyword evidence="4" id="KW-1185">Reference proteome</keyword>
<dbReference type="CDD" id="cd01650">
    <property type="entry name" value="RT_nLTR_like"/>
    <property type="match status" value="1"/>
</dbReference>
<evidence type="ECO:0000256" key="1">
    <source>
        <dbReference type="SAM" id="MobiDB-lite"/>
    </source>
</evidence>
<protein>
    <recommendedName>
        <fullName evidence="2">Reverse transcriptase domain-containing protein</fullName>
    </recommendedName>
</protein>
<dbReference type="AlphaFoldDB" id="A0A9J6D1T9"/>
<dbReference type="Pfam" id="PF00078">
    <property type="entry name" value="RVT_1"/>
    <property type="match status" value="1"/>
</dbReference>
<gene>
    <name evidence="3" type="ORF">HPB51_026820</name>
</gene>
<evidence type="ECO:0000259" key="2">
    <source>
        <dbReference type="PROSITE" id="PS50878"/>
    </source>
</evidence>
<feature type="compositionally biased region" description="Basic residues" evidence="1">
    <location>
        <begin position="723"/>
        <end position="736"/>
    </location>
</feature>
<reference evidence="3" key="2">
    <citation type="submission" date="2021-09" db="EMBL/GenBank/DDBJ databases">
        <authorList>
            <person name="Jia N."/>
            <person name="Wang J."/>
            <person name="Shi W."/>
            <person name="Du L."/>
            <person name="Sun Y."/>
            <person name="Zhan W."/>
            <person name="Jiang J."/>
            <person name="Wang Q."/>
            <person name="Zhang B."/>
            <person name="Ji P."/>
            <person name="Sakyi L.B."/>
            <person name="Cui X."/>
            <person name="Yuan T."/>
            <person name="Jiang B."/>
            <person name="Yang W."/>
            <person name="Lam T.T.-Y."/>
            <person name="Chang Q."/>
            <person name="Ding S."/>
            <person name="Wang X."/>
            <person name="Zhu J."/>
            <person name="Ruan X."/>
            <person name="Zhao L."/>
            <person name="Wei J."/>
            <person name="Que T."/>
            <person name="Du C."/>
            <person name="Cheng J."/>
            <person name="Dai P."/>
            <person name="Han X."/>
            <person name="Huang E."/>
            <person name="Gao Y."/>
            <person name="Liu J."/>
            <person name="Shao H."/>
            <person name="Ye R."/>
            <person name="Li L."/>
            <person name="Wei W."/>
            <person name="Wang X."/>
            <person name="Wang C."/>
            <person name="Huo Q."/>
            <person name="Li W."/>
            <person name="Guo W."/>
            <person name="Chen H."/>
            <person name="Chen S."/>
            <person name="Zhou L."/>
            <person name="Zhou L."/>
            <person name="Ni X."/>
            <person name="Tian J."/>
            <person name="Zhou Y."/>
            <person name="Sheng Y."/>
            <person name="Liu T."/>
            <person name="Pan Y."/>
            <person name="Xia L."/>
            <person name="Li J."/>
            <person name="Zhao F."/>
            <person name="Cao W."/>
        </authorList>
    </citation>
    <scope>NUCLEOTIDE SEQUENCE</scope>
    <source>
        <strain evidence="3">Rmic-2018</strain>
        <tissue evidence="3">Larvae</tissue>
    </source>
</reference>
<dbReference type="InterPro" id="IPR043502">
    <property type="entry name" value="DNA/RNA_pol_sf"/>
</dbReference>
<proteinExistence type="predicted"/>
<evidence type="ECO:0000313" key="3">
    <source>
        <dbReference type="EMBL" id="KAH7985488.1"/>
    </source>
</evidence>
<dbReference type="InterPro" id="IPR000477">
    <property type="entry name" value="RT_dom"/>
</dbReference>
<reference evidence="3" key="1">
    <citation type="journal article" date="2020" name="Cell">
        <title>Large-Scale Comparative Analyses of Tick Genomes Elucidate Their Genetic Diversity and Vector Capacities.</title>
        <authorList>
            <consortium name="Tick Genome and Microbiome Consortium (TIGMIC)"/>
            <person name="Jia N."/>
            <person name="Wang J."/>
            <person name="Shi W."/>
            <person name="Du L."/>
            <person name="Sun Y."/>
            <person name="Zhan W."/>
            <person name="Jiang J.F."/>
            <person name="Wang Q."/>
            <person name="Zhang B."/>
            <person name="Ji P."/>
            <person name="Bell-Sakyi L."/>
            <person name="Cui X.M."/>
            <person name="Yuan T.T."/>
            <person name="Jiang B.G."/>
            <person name="Yang W.F."/>
            <person name="Lam T.T."/>
            <person name="Chang Q.C."/>
            <person name="Ding S.J."/>
            <person name="Wang X.J."/>
            <person name="Zhu J.G."/>
            <person name="Ruan X.D."/>
            <person name="Zhao L."/>
            <person name="Wei J.T."/>
            <person name="Ye R.Z."/>
            <person name="Que T.C."/>
            <person name="Du C.H."/>
            <person name="Zhou Y.H."/>
            <person name="Cheng J.X."/>
            <person name="Dai P.F."/>
            <person name="Guo W.B."/>
            <person name="Han X.H."/>
            <person name="Huang E.J."/>
            <person name="Li L.F."/>
            <person name="Wei W."/>
            <person name="Gao Y.C."/>
            <person name="Liu J.Z."/>
            <person name="Shao H.Z."/>
            <person name="Wang X."/>
            <person name="Wang C.C."/>
            <person name="Yang T.C."/>
            <person name="Huo Q.B."/>
            <person name="Li W."/>
            <person name="Chen H.Y."/>
            <person name="Chen S.E."/>
            <person name="Zhou L.G."/>
            <person name="Ni X.B."/>
            <person name="Tian J.H."/>
            <person name="Sheng Y."/>
            <person name="Liu T."/>
            <person name="Pan Y.S."/>
            <person name="Xia L.Y."/>
            <person name="Li J."/>
            <person name="Zhao F."/>
            <person name="Cao W.C."/>
        </authorList>
    </citation>
    <scope>NUCLEOTIDE SEQUENCE</scope>
    <source>
        <strain evidence="3">Rmic-2018</strain>
    </source>
</reference>
<feature type="domain" description="Reverse transcriptase" evidence="2">
    <location>
        <begin position="324"/>
        <end position="566"/>
    </location>
</feature>
<dbReference type="SUPFAM" id="SSF56672">
    <property type="entry name" value="DNA/RNA polymerases"/>
    <property type="match status" value="1"/>
</dbReference>
<dbReference type="GO" id="GO:0071897">
    <property type="term" value="P:DNA biosynthetic process"/>
    <property type="evidence" value="ECO:0007669"/>
    <property type="project" value="UniProtKB-ARBA"/>
</dbReference>
<comment type="caution">
    <text evidence="3">The sequence shown here is derived from an EMBL/GenBank/DDBJ whole genome shotgun (WGS) entry which is preliminary data.</text>
</comment>
<organism evidence="3 4">
    <name type="scientific">Rhipicephalus microplus</name>
    <name type="common">Cattle tick</name>
    <name type="synonym">Boophilus microplus</name>
    <dbReference type="NCBI Taxonomy" id="6941"/>
    <lineage>
        <taxon>Eukaryota</taxon>
        <taxon>Metazoa</taxon>
        <taxon>Ecdysozoa</taxon>
        <taxon>Arthropoda</taxon>
        <taxon>Chelicerata</taxon>
        <taxon>Arachnida</taxon>
        <taxon>Acari</taxon>
        <taxon>Parasitiformes</taxon>
        <taxon>Ixodida</taxon>
        <taxon>Ixodoidea</taxon>
        <taxon>Ixodidae</taxon>
        <taxon>Rhipicephalinae</taxon>
        <taxon>Rhipicephalus</taxon>
        <taxon>Boophilus</taxon>
    </lineage>
</organism>
<feature type="region of interest" description="Disordered" evidence="1">
    <location>
        <begin position="716"/>
        <end position="744"/>
    </location>
</feature>
<accession>A0A9J6D1T9</accession>
<dbReference type="VEuPathDB" id="VectorBase:LOC119163945"/>
<dbReference type="Proteomes" id="UP000821866">
    <property type="component" value="Unassembled WGS sequence"/>
</dbReference>
<name>A0A9J6D1T9_RHIMP</name>
<sequence length="744" mass="83115">MTTPLKATRHHCVLQWNCRGLANKVGELRYRLALGKLPAWCLLLQETNSLPRIPGFTAYDSPTIPDRRCTNALGPPGKAAVYVVTTYPQTQVPLLQWCNQWQEVVAVLVRLPRTDVLTRAVQAATQSSWVEENRPHPNLHLLRLWAARRRAELALNRDPAAAELRDNLNRLTAAARRCEKRLARERWMDWCASLGPSSSTASIWRTFRSMELGARTPDPAASACLSSGCTPSQFAPEIVKAFFPAYNLAPPQFDCPCNLPPEVGVTPSPSDIEGMQAPYTMAELQAAIDQAKVRKAPGPDGISYEVFKNMDGPALQWLLDTLNAVWTTGGLPESWKHAEVVPIPKPGKHPNSLSNLRPIALTCTLCKLLERMLASRISWWLEKHAWYHPAQIGFRPHLGTEDGLDHLTSMVLVGRRSSSIRTLLAMDVHKAYDNSRQGTNRTLCNERGVPQGSVLAPILFNIALLPLAWQLARIPDAFFLLYADDLTVWTLHPDLQRQQEALQSALDKASDWCARIGLTLSATKTAFMSITNRRGRRHLLQTPICLSLNGHTLTPVSTIRVLGVELDASGSANAWVRSARRKSANTLHLIRRISQKTGGACSRMARILVRSILQPRLVYQAQFQRLTLRDWDLLETANRDSMRAITCLPRMTPITTLQAEAQLNTIDEIVHQRRVARYLKSQAVPAAAALAHYYGSTLPQPDAPVAEVPPWLKAQASDNRPLTRLRHPPDKRRRRASSLPLRTH</sequence>
<dbReference type="PROSITE" id="PS50878">
    <property type="entry name" value="RT_POL"/>
    <property type="match status" value="1"/>
</dbReference>
<dbReference type="EMBL" id="JABSTU010001763">
    <property type="protein sequence ID" value="KAH7985488.1"/>
    <property type="molecule type" value="Genomic_DNA"/>
</dbReference>